<evidence type="ECO:0000256" key="3">
    <source>
        <dbReference type="ARBA" id="ARBA00022692"/>
    </source>
</evidence>
<comment type="caution">
    <text evidence="7">The sequence shown here is derived from an EMBL/GenBank/DDBJ whole genome shotgun (WGS) entry which is preliminary data.</text>
</comment>
<evidence type="ECO:0000256" key="5">
    <source>
        <dbReference type="ARBA" id="ARBA00023136"/>
    </source>
</evidence>
<dbReference type="Proteomes" id="UP000321201">
    <property type="component" value="Unassembled WGS sequence"/>
</dbReference>
<dbReference type="GO" id="GO:0140359">
    <property type="term" value="F:ABC-type transporter activity"/>
    <property type="evidence" value="ECO:0007669"/>
    <property type="project" value="InterPro"/>
</dbReference>
<dbReference type="InParanoid" id="A0A5C7EHT5"/>
<feature type="transmembrane region" description="Helical" evidence="6">
    <location>
        <begin position="173"/>
        <end position="195"/>
    </location>
</feature>
<keyword evidence="4 6" id="KW-1133">Transmembrane helix</keyword>
<dbReference type="InterPro" id="IPR051449">
    <property type="entry name" value="ABC-2_transporter_component"/>
</dbReference>
<dbReference type="PANTHER" id="PTHR30294">
    <property type="entry name" value="MEMBRANE COMPONENT OF ABC TRANSPORTER YHHJ-RELATED"/>
    <property type="match status" value="1"/>
</dbReference>
<feature type="transmembrane region" description="Helical" evidence="6">
    <location>
        <begin position="215"/>
        <end position="236"/>
    </location>
</feature>
<sequence>MIAVVAGKEVRALFHSPLAWAVLAVLQAVLAWIFLGRLDAFLELQPQLARFSNAPGFTELVVAPTFGAAALVLLMVMPLLTMRLVAEERRQQTLPFLTAAPVSSTALVTGKFLGLMLFLLLPVALLVGLGASLALGGQPDWGLIAANAAGLALLLACFGAVGLWLSCLAAQPAIAAIATFGVLLGLWIVDLNAAADSSLRHLSLLRRFESFNQGIIDSYDTAFLLLFCAVFLALAVHRVDAERWKG</sequence>
<evidence type="ECO:0000256" key="6">
    <source>
        <dbReference type="SAM" id="Phobius"/>
    </source>
</evidence>
<feature type="transmembrane region" description="Helical" evidence="6">
    <location>
        <begin position="60"/>
        <end position="80"/>
    </location>
</feature>
<comment type="subcellular location">
    <subcellularLocation>
        <location evidence="1">Cell membrane</location>
        <topology evidence="1">Multi-pass membrane protein</topology>
    </subcellularLocation>
</comment>
<dbReference type="EMBL" id="VPFL01000020">
    <property type="protein sequence ID" value="TXF10881.1"/>
    <property type="molecule type" value="Genomic_DNA"/>
</dbReference>
<keyword evidence="8" id="KW-1185">Reference proteome</keyword>
<keyword evidence="2" id="KW-1003">Cell membrane</keyword>
<organism evidence="7 8">
    <name type="scientific">Pelomicrobium methylotrophicum</name>
    <dbReference type="NCBI Taxonomy" id="2602750"/>
    <lineage>
        <taxon>Bacteria</taxon>
        <taxon>Pseudomonadati</taxon>
        <taxon>Pseudomonadota</taxon>
        <taxon>Hydrogenophilia</taxon>
        <taxon>Hydrogenophilia incertae sedis</taxon>
        <taxon>Pelomicrobium</taxon>
    </lineage>
</organism>
<evidence type="ECO:0000256" key="2">
    <source>
        <dbReference type="ARBA" id="ARBA00022475"/>
    </source>
</evidence>
<protein>
    <submittedName>
        <fullName evidence="7">ABC transporter permease subunit</fullName>
    </submittedName>
</protein>
<dbReference type="PANTHER" id="PTHR30294:SF29">
    <property type="entry name" value="MULTIDRUG ABC TRANSPORTER PERMEASE YBHS-RELATED"/>
    <property type="match status" value="1"/>
</dbReference>
<feature type="transmembrane region" description="Helical" evidence="6">
    <location>
        <begin position="12"/>
        <end position="35"/>
    </location>
</feature>
<reference evidence="7 8" key="1">
    <citation type="submission" date="2019-08" db="EMBL/GenBank/DDBJ databases">
        <title>Pelomicrobium methylotrophicum gen. nov., sp. nov. a moderately thermophilic, facultatively anaerobic, lithoautotrophic and methylotrophic bacterium isolated from a terrestrial mud volcano.</title>
        <authorList>
            <person name="Slobodkina G.B."/>
            <person name="Merkel A.Y."/>
            <person name="Slobodkin A.I."/>
        </authorList>
    </citation>
    <scope>NUCLEOTIDE SEQUENCE [LARGE SCALE GENOMIC DNA]</scope>
    <source>
        <strain evidence="7 8">SM250</strain>
    </source>
</reference>
<keyword evidence="5 6" id="KW-0472">Membrane</keyword>
<dbReference type="AlphaFoldDB" id="A0A5C7EHT5"/>
<dbReference type="GO" id="GO:0005886">
    <property type="term" value="C:plasma membrane"/>
    <property type="evidence" value="ECO:0007669"/>
    <property type="project" value="UniProtKB-SubCell"/>
</dbReference>
<accession>A0A5C7EHT5</accession>
<proteinExistence type="predicted"/>
<evidence type="ECO:0000313" key="8">
    <source>
        <dbReference type="Proteomes" id="UP000321201"/>
    </source>
</evidence>
<evidence type="ECO:0000256" key="1">
    <source>
        <dbReference type="ARBA" id="ARBA00004651"/>
    </source>
</evidence>
<evidence type="ECO:0000256" key="4">
    <source>
        <dbReference type="ARBA" id="ARBA00022989"/>
    </source>
</evidence>
<keyword evidence="3 6" id="KW-0812">Transmembrane</keyword>
<gene>
    <name evidence="7" type="ORF">FR698_13100</name>
</gene>
<dbReference type="RefSeq" id="WP_147800648.1">
    <property type="nucleotide sequence ID" value="NZ_VPFL01000020.1"/>
</dbReference>
<name>A0A5C7EHT5_9PROT</name>
<evidence type="ECO:0000313" key="7">
    <source>
        <dbReference type="EMBL" id="TXF10881.1"/>
    </source>
</evidence>
<feature type="transmembrane region" description="Helical" evidence="6">
    <location>
        <begin position="112"/>
        <end position="135"/>
    </location>
</feature>
<dbReference type="OrthoDB" id="9794512at2"/>
<dbReference type="Pfam" id="PF12679">
    <property type="entry name" value="ABC2_membrane_2"/>
    <property type="match status" value="1"/>
</dbReference>
<feature type="transmembrane region" description="Helical" evidence="6">
    <location>
        <begin position="141"/>
        <end position="166"/>
    </location>
</feature>